<accession>A0A0D6LD21</accession>
<protein>
    <submittedName>
        <fullName evidence="2">Uncharacterized protein</fullName>
    </submittedName>
</protein>
<proteinExistence type="predicted"/>
<dbReference type="Proteomes" id="UP000054495">
    <property type="component" value="Unassembled WGS sequence"/>
</dbReference>
<gene>
    <name evidence="2" type="ORF">ANCCEY_13155</name>
</gene>
<evidence type="ECO:0000313" key="3">
    <source>
        <dbReference type="Proteomes" id="UP000054495"/>
    </source>
</evidence>
<feature type="compositionally biased region" description="Basic and acidic residues" evidence="1">
    <location>
        <begin position="19"/>
        <end position="28"/>
    </location>
</feature>
<keyword evidence="3" id="KW-1185">Reference proteome</keyword>
<name>A0A0D6LD21_9BILA</name>
<sequence length="84" mass="9289">MNGVSGGWVKLRLPLKYSEENLPEDRSPQTRQKRSGFNIRGDPSHKLYSAMIAQWETEALARQTLVSSPYPECSGEGQVAQPAG</sequence>
<reference evidence="2 3" key="1">
    <citation type="submission" date="2013-05" db="EMBL/GenBank/DDBJ databases">
        <title>Draft genome of the parasitic nematode Anyclostoma ceylanicum.</title>
        <authorList>
            <person name="Mitreva M."/>
        </authorList>
    </citation>
    <scope>NUCLEOTIDE SEQUENCE [LARGE SCALE GENOMIC DNA]</scope>
</reference>
<dbReference type="EMBL" id="KE125584">
    <property type="protein sequence ID" value="EPB67751.1"/>
    <property type="molecule type" value="Genomic_DNA"/>
</dbReference>
<evidence type="ECO:0000313" key="2">
    <source>
        <dbReference type="EMBL" id="EPB67751.1"/>
    </source>
</evidence>
<dbReference type="AlphaFoldDB" id="A0A0D6LD21"/>
<organism evidence="2 3">
    <name type="scientific">Ancylostoma ceylanicum</name>
    <dbReference type="NCBI Taxonomy" id="53326"/>
    <lineage>
        <taxon>Eukaryota</taxon>
        <taxon>Metazoa</taxon>
        <taxon>Ecdysozoa</taxon>
        <taxon>Nematoda</taxon>
        <taxon>Chromadorea</taxon>
        <taxon>Rhabditida</taxon>
        <taxon>Rhabditina</taxon>
        <taxon>Rhabditomorpha</taxon>
        <taxon>Strongyloidea</taxon>
        <taxon>Ancylostomatidae</taxon>
        <taxon>Ancylostomatinae</taxon>
        <taxon>Ancylostoma</taxon>
    </lineage>
</organism>
<evidence type="ECO:0000256" key="1">
    <source>
        <dbReference type="SAM" id="MobiDB-lite"/>
    </source>
</evidence>
<feature type="region of interest" description="Disordered" evidence="1">
    <location>
        <begin position="19"/>
        <end position="42"/>
    </location>
</feature>